<feature type="non-terminal residue" evidence="1">
    <location>
        <position position="1"/>
    </location>
</feature>
<gene>
    <name evidence="1" type="ORF">CSUI_002151</name>
</gene>
<dbReference type="GeneID" id="94425564"/>
<dbReference type="Proteomes" id="UP000221165">
    <property type="component" value="Unassembled WGS sequence"/>
</dbReference>
<accession>A0A2C6L5T8</accession>
<sequence>FDKGRGGTELAASRAEATRCVRVSDVRGRFLTRGKTHAASVKRSCSELLKDTAFPFMSCFTLCHRRFAY</sequence>
<evidence type="ECO:0000313" key="1">
    <source>
        <dbReference type="EMBL" id="PHJ23997.1"/>
    </source>
</evidence>
<organism evidence="1 2">
    <name type="scientific">Cystoisospora suis</name>
    <dbReference type="NCBI Taxonomy" id="483139"/>
    <lineage>
        <taxon>Eukaryota</taxon>
        <taxon>Sar</taxon>
        <taxon>Alveolata</taxon>
        <taxon>Apicomplexa</taxon>
        <taxon>Conoidasida</taxon>
        <taxon>Coccidia</taxon>
        <taxon>Eucoccidiorida</taxon>
        <taxon>Eimeriorina</taxon>
        <taxon>Sarcocystidae</taxon>
        <taxon>Cystoisospora</taxon>
    </lineage>
</organism>
<evidence type="ECO:0000313" key="2">
    <source>
        <dbReference type="Proteomes" id="UP000221165"/>
    </source>
</evidence>
<protein>
    <submittedName>
        <fullName evidence="1">Uncharacterized protein</fullName>
    </submittedName>
</protein>
<proteinExistence type="predicted"/>
<keyword evidence="2" id="KW-1185">Reference proteome</keyword>
<dbReference type="RefSeq" id="XP_067925671.1">
    <property type="nucleotide sequence ID" value="XM_068062353.1"/>
</dbReference>
<dbReference type="EMBL" id="MIGC01000896">
    <property type="protein sequence ID" value="PHJ23997.1"/>
    <property type="molecule type" value="Genomic_DNA"/>
</dbReference>
<reference evidence="1 2" key="1">
    <citation type="journal article" date="2017" name="Int. J. Parasitol.">
        <title>The genome of the protozoan parasite Cystoisospora suis and a reverse vaccinology approach to identify vaccine candidates.</title>
        <authorList>
            <person name="Palmieri N."/>
            <person name="Shrestha A."/>
            <person name="Ruttkowski B."/>
            <person name="Beck T."/>
            <person name="Vogl C."/>
            <person name="Tomley F."/>
            <person name="Blake D.P."/>
            <person name="Joachim A."/>
        </authorList>
    </citation>
    <scope>NUCLEOTIDE SEQUENCE [LARGE SCALE GENOMIC DNA]</scope>
    <source>
        <strain evidence="1 2">Wien I</strain>
    </source>
</reference>
<comment type="caution">
    <text evidence="1">The sequence shown here is derived from an EMBL/GenBank/DDBJ whole genome shotgun (WGS) entry which is preliminary data.</text>
</comment>
<dbReference type="VEuPathDB" id="ToxoDB:CSUI_002151"/>
<dbReference type="AlphaFoldDB" id="A0A2C6L5T8"/>
<name>A0A2C6L5T8_9APIC</name>